<organism evidence="21 22">
    <name type="scientific">Petromyzon marinus</name>
    <name type="common">Sea lamprey</name>
    <dbReference type="NCBI Taxonomy" id="7757"/>
    <lineage>
        <taxon>Eukaryota</taxon>
        <taxon>Metazoa</taxon>
        <taxon>Chordata</taxon>
        <taxon>Craniata</taxon>
        <taxon>Vertebrata</taxon>
        <taxon>Cyclostomata</taxon>
        <taxon>Hyperoartia</taxon>
        <taxon>Petromyzontiformes</taxon>
        <taxon>Petromyzontidae</taxon>
        <taxon>Petromyzon</taxon>
    </lineage>
</organism>
<evidence type="ECO:0000259" key="20">
    <source>
        <dbReference type="PROSITE" id="PS50208"/>
    </source>
</evidence>
<dbReference type="FunFam" id="3.40.50.1460:FF:000008">
    <property type="entry name" value="caspase-8 isoform X1"/>
    <property type="match status" value="1"/>
</dbReference>
<dbReference type="PANTHER" id="PTHR48169:SF7">
    <property type="entry name" value="CASPASE 10"/>
    <property type="match status" value="1"/>
</dbReference>
<dbReference type="KEGG" id="pmrn:116938840"/>
<feature type="domain" description="Caspase family p20" evidence="20">
    <location>
        <begin position="272"/>
        <end position="401"/>
    </location>
</feature>
<dbReference type="SUPFAM" id="SSF52129">
    <property type="entry name" value="Caspase-like"/>
    <property type="match status" value="1"/>
</dbReference>
<dbReference type="AlphaFoldDB" id="A0AAJ7SQ26"/>
<dbReference type="Gene3D" id="1.10.533.10">
    <property type="entry name" value="Death Domain, Fas"/>
    <property type="match status" value="2"/>
</dbReference>
<sequence>MTLNYRKVLTAINGELVQRDLQGLRFLCKDMISSSLLENASALQIFDLLEKRDKLSKNDTTLLAELLYHLQRKDLLKKFNLAENLQQERGYISDFRLLLYTLANNLTITNYQELVFYFAIPRSRSPDNTCVLQCAFELFVELEKRATICSENVLKLKEGLESLLRNDLVKRIDKYTQIQEKSREQQSHSRLTPFGCNEQASWPYPGPYLQESMDPSSGYEGEESSRMSQDAVREGPQDLIIHQVSPPAQRDHMDDPTTFSTDLPAYPVKNNPRGICLIINNEEFSSDFKTSPKLKKREGTHIDAEKLEKVFKYLGFKILLHNNLTVGQMIETLMSCSKMNHKNHDVFVCCILTHGEINCVFGSDGKSLLITEVTSYFNGSACKSLLGKPKLFFIQACQGHEKQSECHLAADADIDADGPVSPISYSIPDEADILLGMATVSGYLSFRHRREGSWYIQTLCNLLEQKCNGQNDILAILTDVNRVVAEKTARMKNPYTHKRESTKQMPQPKFSLRMKLFLTPPNDDLSVQDHHPPSESNAVDWIS</sequence>
<comment type="catalytic activity">
    <reaction evidence="13">
        <text>Strict requirement for Asp at position P1 and has a preferred cleavage sequence of (Leu/Asp/Val)-Glu-Thr-Asp-|-(Gly/Ser/Ala).</text>
        <dbReference type="EC" id="3.4.22.61"/>
    </reaction>
</comment>
<feature type="domain" description="Caspase family p10" evidence="19">
    <location>
        <begin position="423"/>
        <end position="520"/>
    </location>
</feature>
<evidence type="ECO:0000256" key="16">
    <source>
        <dbReference type="RuleBase" id="RU003971"/>
    </source>
</evidence>
<feature type="region of interest" description="Disordered" evidence="17">
    <location>
        <begin position="523"/>
        <end position="543"/>
    </location>
</feature>
<evidence type="ECO:0000256" key="14">
    <source>
        <dbReference type="ARBA" id="ARBA00066479"/>
    </source>
</evidence>
<comment type="similarity">
    <text evidence="3 16">Belongs to the peptidase C14A family.</text>
</comment>
<dbReference type="Pfam" id="PF01335">
    <property type="entry name" value="DED"/>
    <property type="match status" value="2"/>
</dbReference>
<evidence type="ECO:0000256" key="15">
    <source>
        <dbReference type="ARBA" id="ARBA00068172"/>
    </source>
</evidence>
<dbReference type="PROSITE" id="PS50208">
    <property type="entry name" value="CASPASE_P20"/>
    <property type="match status" value="1"/>
</dbReference>
<evidence type="ECO:0000256" key="8">
    <source>
        <dbReference type="ARBA" id="ARBA00022737"/>
    </source>
</evidence>
<keyword evidence="21" id="KW-1185">Reference proteome</keyword>
<evidence type="ECO:0000313" key="21">
    <source>
        <dbReference type="Proteomes" id="UP001318040"/>
    </source>
</evidence>
<evidence type="ECO:0000256" key="9">
    <source>
        <dbReference type="ARBA" id="ARBA00022801"/>
    </source>
</evidence>
<keyword evidence="5" id="KW-0597">Phosphoprotein</keyword>
<dbReference type="GO" id="GO:0032991">
    <property type="term" value="C:protein-containing complex"/>
    <property type="evidence" value="ECO:0007669"/>
    <property type="project" value="UniProtKB-ARBA"/>
</dbReference>
<feature type="region of interest" description="Disordered" evidence="17">
    <location>
        <begin position="205"/>
        <end position="234"/>
    </location>
</feature>
<comment type="subcellular location">
    <subcellularLocation>
        <location evidence="2">Cytoplasm</location>
    </subcellularLocation>
    <subcellularLocation>
        <location evidence="1">Nucleus</location>
    </subcellularLocation>
</comment>
<dbReference type="InterPro" id="IPR002138">
    <property type="entry name" value="Pept_C14_p10"/>
</dbReference>
<dbReference type="InterPro" id="IPR033139">
    <property type="entry name" value="Caspase_cys_AS"/>
</dbReference>
<evidence type="ECO:0000256" key="4">
    <source>
        <dbReference type="ARBA" id="ARBA00022490"/>
    </source>
</evidence>
<dbReference type="GO" id="GO:0006915">
    <property type="term" value="P:apoptotic process"/>
    <property type="evidence" value="ECO:0007669"/>
    <property type="project" value="UniProtKB-KW"/>
</dbReference>
<keyword evidence="10" id="KW-0788">Thiol protease</keyword>
<dbReference type="InterPro" id="IPR015917">
    <property type="entry name" value="Pept_C14A"/>
</dbReference>
<dbReference type="EC" id="3.4.22.61" evidence="14"/>
<evidence type="ECO:0000256" key="5">
    <source>
        <dbReference type="ARBA" id="ARBA00022553"/>
    </source>
</evidence>
<dbReference type="PROSITE" id="PS50207">
    <property type="entry name" value="CASPASE_P10"/>
    <property type="match status" value="1"/>
</dbReference>
<keyword evidence="9" id="KW-0378">Hydrolase</keyword>
<evidence type="ECO:0000256" key="12">
    <source>
        <dbReference type="ARBA" id="ARBA00023242"/>
    </source>
</evidence>
<dbReference type="SMART" id="SM00115">
    <property type="entry name" value="CASc"/>
    <property type="match status" value="1"/>
</dbReference>
<keyword evidence="4" id="KW-0963">Cytoplasm</keyword>
<evidence type="ECO:0000256" key="17">
    <source>
        <dbReference type="SAM" id="MobiDB-lite"/>
    </source>
</evidence>
<keyword evidence="8" id="KW-0677">Repeat</keyword>
<evidence type="ECO:0000256" key="6">
    <source>
        <dbReference type="ARBA" id="ARBA00022670"/>
    </source>
</evidence>
<dbReference type="PROSITE" id="PS50168">
    <property type="entry name" value="DED"/>
    <property type="match status" value="2"/>
</dbReference>
<evidence type="ECO:0000313" key="22">
    <source>
        <dbReference type="RefSeq" id="XP_032802442.1"/>
    </source>
</evidence>
<keyword evidence="11" id="KW-0865">Zymogen</keyword>
<evidence type="ECO:0000256" key="2">
    <source>
        <dbReference type="ARBA" id="ARBA00004496"/>
    </source>
</evidence>
<gene>
    <name evidence="22" type="primary">CASP10</name>
</gene>
<dbReference type="GO" id="GO:0051604">
    <property type="term" value="P:protein maturation"/>
    <property type="evidence" value="ECO:0007669"/>
    <property type="project" value="UniProtKB-ARBA"/>
</dbReference>
<name>A0AAJ7SQ26_PETMA</name>
<feature type="domain" description="DED" evidence="18">
    <location>
        <begin position="4"/>
        <end position="81"/>
    </location>
</feature>
<evidence type="ECO:0000256" key="1">
    <source>
        <dbReference type="ARBA" id="ARBA00004123"/>
    </source>
</evidence>
<dbReference type="SMART" id="SM00031">
    <property type="entry name" value="DED"/>
    <property type="match status" value="2"/>
</dbReference>
<evidence type="ECO:0000256" key="10">
    <source>
        <dbReference type="ARBA" id="ARBA00022807"/>
    </source>
</evidence>
<feature type="domain" description="DED" evidence="18">
    <location>
        <begin position="94"/>
        <end position="174"/>
    </location>
</feature>
<dbReference type="PROSITE" id="PS01122">
    <property type="entry name" value="CASPASE_CYS"/>
    <property type="match status" value="1"/>
</dbReference>
<proteinExistence type="inferred from homology"/>
<dbReference type="PANTHER" id="PTHR48169">
    <property type="entry name" value="DED DOMAIN-CONTAINING PROTEIN"/>
    <property type="match status" value="1"/>
</dbReference>
<dbReference type="GO" id="GO:0005886">
    <property type="term" value="C:plasma membrane"/>
    <property type="evidence" value="ECO:0007669"/>
    <property type="project" value="UniProtKB-ARBA"/>
</dbReference>
<dbReference type="CDD" id="cd00032">
    <property type="entry name" value="CASc"/>
    <property type="match status" value="1"/>
</dbReference>
<dbReference type="InterPro" id="IPR001309">
    <property type="entry name" value="Pept_C14_p20"/>
</dbReference>
<evidence type="ECO:0000256" key="13">
    <source>
        <dbReference type="ARBA" id="ARBA00051626"/>
    </source>
</evidence>
<dbReference type="GO" id="GO:0005634">
    <property type="term" value="C:nucleus"/>
    <property type="evidence" value="ECO:0007669"/>
    <property type="project" value="UniProtKB-SubCell"/>
</dbReference>
<dbReference type="Pfam" id="PF00656">
    <property type="entry name" value="Peptidase_C14"/>
    <property type="match status" value="1"/>
</dbReference>
<dbReference type="CDD" id="cd08792">
    <property type="entry name" value="DED_Caspase_8_10_r1"/>
    <property type="match status" value="1"/>
</dbReference>
<dbReference type="GO" id="GO:0006508">
    <property type="term" value="P:proteolysis"/>
    <property type="evidence" value="ECO:0007669"/>
    <property type="project" value="UniProtKB-KW"/>
</dbReference>
<evidence type="ECO:0000256" key="7">
    <source>
        <dbReference type="ARBA" id="ARBA00022703"/>
    </source>
</evidence>
<keyword evidence="7" id="KW-0053">Apoptosis</keyword>
<dbReference type="Gene3D" id="3.40.50.1460">
    <property type="match status" value="1"/>
</dbReference>
<dbReference type="RefSeq" id="XP_032802442.1">
    <property type="nucleotide sequence ID" value="XM_032946551.1"/>
</dbReference>
<dbReference type="PRINTS" id="PR00376">
    <property type="entry name" value="IL1BCENZYME"/>
</dbReference>
<dbReference type="InterPro" id="IPR011600">
    <property type="entry name" value="Pept_C14_caspase"/>
</dbReference>
<dbReference type="GO" id="GO:0004197">
    <property type="term" value="F:cysteine-type endopeptidase activity"/>
    <property type="evidence" value="ECO:0007669"/>
    <property type="project" value="InterPro"/>
</dbReference>
<accession>A0AAJ7SQ26</accession>
<dbReference type="InterPro" id="IPR001875">
    <property type="entry name" value="DED_dom"/>
</dbReference>
<evidence type="ECO:0000259" key="19">
    <source>
        <dbReference type="PROSITE" id="PS50207"/>
    </source>
</evidence>
<dbReference type="InterPro" id="IPR011029">
    <property type="entry name" value="DEATH-like_dom_sf"/>
</dbReference>
<protein>
    <recommendedName>
        <fullName evidence="15">Caspase-8</fullName>
        <ecNumber evidence="14">3.4.22.61</ecNumber>
    </recommendedName>
</protein>
<dbReference type="InterPro" id="IPR029030">
    <property type="entry name" value="Caspase-like_dom_sf"/>
</dbReference>
<keyword evidence="6" id="KW-0645">Protease</keyword>
<feature type="region of interest" description="Disordered" evidence="17">
    <location>
        <begin position="179"/>
        <end position="198"/>
    </location>
</feature>
<evidence type="ECO:0000256" key="3">
    <source>
        <dbReference type="ARBA" id="ARBA00010134"/>
    </source>
</evidence>
<dbReference type="GO" id="GO:0005737">
    <property type="term" value="C:cytoplasm"/>
    <property type="evidence" value="ECO:0007669"/>
    <property type="project" value="UniProtKB-SubCell"/>
</dbReference>
<reference evidence="22" key="1">
    <citation type="submission" date="2025-08" db="UniProtKB">
        <authorList>
            <consortium name="RefSeq"/>
        </authorList>
    </citation>
    <scope>IDENTIFICATION</scope>
    <source>
        <tissue evidence="22">Sperm</tissue>
    </source>
</reference>
<keyword evidence="12" id="KW-0539">Nucleus</keyword>
<dbReference type="GO" id="GO:0042981">
    <property type="term" value="P:regulation of apoptotic process"/>
    <property type="evidence" value="ECO:0007669"/>
    <property type="project" value="InterPro"/>
</dbReference>
<dbReference type="SUPFAM" id="SSF47986">
    <property type="entry name" value="DEATH domain"/>
    <property type="match status" value="2"/>
</dbReference>
<dbReference type="Proteomes" id="UP001318040">
    <property type="component" value="Chromosome 4"/>
</dbReference>
<evidence type="ECO:0000259" key="18">
    <source>
        <dbReference type="PROSITE" id="PS50168"/>
    </source>
</evidence>
<evidence type="ECO:0000256" key="11">
    <source>
        <dbReference type="ARBA" id="ARBA00023145"/>
    </source>
</evidence>